<gene>
    <name evidence="1" type="ORF">AB1Y20_009323</name>
</gene>
<reference evidence="1 2" key="1">
    <citation type="journal article" date="2024" name="Science">
        <title>Giant polyketide synthase enzymes in the biosynthesis of giant marine polyether toxins.</title>
        <authorList>
            <person name="Fallon T.R."/>
            <person name="Shende V.V."/>
            <person name="Wierzbicki I.H."/>
            <person name="Pendleton A.L."/>
            <person name="Watervoot N.F."/>
            <person name="Auber R.P."/>
            <person name="Gonzalez D.J."/>
            <person name="Wisecaver J.H."/>
            <person name="Moore B.S."/>
        </authorList>
    </citation>
    <scope>NUCLEOTIDE SEQUENCE [LARGE SCALE GENOMIC DNA]</scope>
    <source>
        <strain evidence="1 2">12B1</strain>
    </source>
</reference>
<dbReference type="Proteomes" id="UP001515480">
    <property type="component" value="Unassembled WGS sequence"/>
</dbReference>
<evidence type="ECO:0000313" key="2">
    <source>
        <dbReference type="Proteomes" id="UP001515480"/>
    </source>
</evidence>
<dbReference type="Gene3D" id="2.30.29.30">
    <property type="entry name" value="Pleckstrin-homology domain (PH domain)/Phosphotyrosine-binding domain (PTB)"/>
    <property type="match status" value="1"/>
</dbReference>
<accession>A0AB34K449</accession>
<comment type="caution">
    <text evidence="1">The sequence shown here is derived from an EMBL/GenBank/DDBJ whole genome shotgun (WGS) entry which is preliminary data.</text>
</comment>
<proteinExistence type="predicted"/>
<evidence type="ECO:0000313" key="1">
    <source>
        <dbReference type="EMBL" id="KAL1527952.1"/>
    </source>
</evidence>
<dbReference type="EMBL" id="JBGBPQ010000002">
    <property type="protein sequence ID" value="KAL1527952.1"/>
    <property type="molecule type" value="Genomic_DNA"/>
</dbReference>
<organism evidence="1 2">
    <name type="scientific">Prymnesium parvum</name>
    <name type="common">Toxic golden alga</name>
    <dbReference type="NCBI Taxonomy" id="97485"/>
    <lineage>
        <taxon>Eukaryota</taxon>
        <taxon>Haptista</taxon>
        <taxon>Haptophyta</taxon>
        <taxon>Prymnesiophyceae</taxon>
        <taxon>Prymnesiales</taxon>
        <taxon>Prymnesiaceae</taxon>
        <taxon>Prymnesium</taxon>
    </lineage>
</organism>
<dbReference type="AlphaFoldDB" id="A0AB34K449"/>
<dbReference type="InterPro" id="IPR011993">
    <property type="entry name" value="PH-like_dom_sf"/>
</dbReference>
<protein>
    <submittedName>
        <fullName evidence="1">Uncharacterized protein</fullName>
    </submittedName>
</protein>
<sequence length="432" mass="46899">MSLFSSFTDALEPWKSADMGCIAVRKISPEDLDQTAMSPQEQQLERSVKQSEALISLIEAAIARREAVLHSQESYCLPASTSSGTMGSVQRLLKARQTDMALAREEVDESDLLATQVDMTDLLEPDEVGVEQGALENVVSMGSILGKQGVEERQVVVANASPAFAPTSSSLVALDDSDVEDLEVDHDYYSFKPDEDGGDVEEPKEHALSDAGAASTFVAEISDGAWGPWAVEQSERKALMRAEYMQEHEGEVLRAGPMQASLFHEDCLHALEAGVEVVLYVKGKAGIVPTSKLLKLQDESGQLTVLWTDSRGASTDLTSGSVALRDIKSVEQGPQNSAVSLAASRKDWTCFSLVMNQGATFDFSVANSMEYSYAVCGLRLLLGDTVPRHKFLWKRMEILLAGESYTNSSTAPFSAMLKGLSVAVRNQRNDRT</sequence>
<name>A0AB34K449_PRYPA</name>
<keyword evidence="2" id="KW-1185">Reference proteome</keyword>